<dbReference type="PANTHER" id="PTHR43432">
    <property type="entry name" value="SLR0285 PROTEIN"/>
    <property type="match status" value="1"/>
</dbReference>
<keyword evidence="1" id="KW-0479">Metal-binding</keyword>
<dbReference type="SFLD" id="SFLDG01084">
    <property type="entry name" value="Uncharacterised_Radical_SAM_Su"/>
    <property type="match status" value="1"/>
</dbReference>
<keyword evidence="2" id="KW-0408">Iron</keyword>
<keyword evidence="6" id="KW-1185">Reference proteome</keyword>
<dbReference type="Gene3D" id="3.80.30.30">
    <property type="match status" value="1"/>
</dbReference>
<dbReference type="SMART" id="SM00729">
    <property type="entry name" value="Elp3"/>
    <property type="match status" value="1"/>
</dbReference>
<proteinExistence type="predicted"/>
<evidence type="ECO:0000256" key="1">
    <source>
        <dbReference type="ARBA" id="ARBA00022723"/>
    </source>
</evidence>
<dbReference type="RefSeq" id="WP_182498557.1">
    <property type="nucleotide sequence ID" value="NZ_BMKM01000003.1"/>
</dbReference>
<protein>
    <submittedName>
        <fullName evidence="5">Radical SAM protein</fullName>
    </submittedName>
</protein>
<evidence type="ECO:0000313" key="5">
    <source>
        <dbReference type="EMBL" id="GGE20664.1"/>
    </source>
</evidence>
<dbReference type="SFLD" id="SFLDS00029">
    <property type="entry name" value="Radical_SAM"/>
    <property type="match status" value="1"/>
</dbReference>
<accession>A0A8H9G1I7</accession>
<dbReference type="GO" id="GO:0003824">
    <property type="term" value="F:catalytic activity"/>
    <property type="evidence" value="ECO:0007669"/>
    <property type="project" value="InterPro"/>
</dbReference>
<evidence type="ECO:0000256" key="3">
    <source>
        <dbReference type="ARBA" id="ARBA00023014"/>
    </source>
</evidence>
<organism evidence="5 6">
    <name type="scientific">Sphingobacterium cellulitidis</name>
    <dbReference type="NCBI Taxonomy" id="1768011"/>
    <lineage>
        <taxon>Bacteria</taxon>
        <taxon>Pseudomonadati</taxon>
        <taxon>Bacteroidota</taxon>
        <taxon>Sphingobacteriia</taxon>
        <taxon>Sphingobacteriales</taxon>
        <taxon>Sphingobacteriaceae</taxon>
        <taxon>Sphingobacterium</taxon>
    </lineage>
</organism>
<feature type="domain" description="Elp3/MiaA/NifB-like radical SAM core" evidence="4">
    <location>
        <begin position="63"/>
        <end position="280"/>
    </location>
</feature>
<evidence type="ECO:0000256" key="2">
    <source>
        <dbReference type="ARBA" id="ARBA00023004"/>
    </source>
</evidence>
<dbReference type="InterPro" id="IPR058240">
    <property type="entry name" value="rSAM_sf"/>
</dbReference>
<dbReference type="GO" id="GO:0046872">
    <property type="term" value="F:metal ion binding"/>
    <property type="evidence" value="ECO:0007669"/>
    <property type="project" value="UniProtKB-KW"/>
</dbReference>
<dbReference type="InterPro" id="IPR040086">
    <property type="entry name" value="MJ0683-like"/>
</dbReference>
<dbReference type="CDD" id="cd01335">
    <property type="entry name" value="Radical_SAM"/>
    <property type="match status" value="1"/>
</dbReference>
<gene>
    <name evidence="5" type="ORF">GCM10011516_17840</name>
</gene>
<evidence type="ECO:0000313" key="6">
    <source>
        <dbReference type="Proteomes" id="UP000614460"/>
    </source>
</evidence>
<reference evidence="5" key="2">
    <citation type="submission" date="2020-09" db="EMBL/GenBank/DDBJ databases">
        <authorList>
            <person name="Sun Q."/>
            <person name="Zhou Y."/>
        </authorList>
    </citation>
    <scope>NUCLEOTIDE SEQUENCE</scope>
    <source>
        <strain evidence="5">CGMCC 1.15966</strain>
    </source>
</reference>
<dbReference type="AlphaFoldDB" id="A0A8H9G1I7"/>
<dbReference type="InterPro" id="IPR007197">
    <property type="entry name" value="rSAM"/>
</dbReference>
<sequence length="357" mass="40929">MEREFITGRGAQKNIDNVFSRYSYSQDHIEGIDDWEQDVPNTQFTIIHPKTIVNKVHSPDVGMEYSLNPYQGCEHGCIYCYARNSHQYWGYSAGLDFESKILVKANAPKLFREHIRKKNWEGTPISLSGNTDCYQPLERKFKLTRAILKICLEHGQPVGLITKNSLILRDLDILSELASKKLCVVFISINSLTKETRSKMEPRTATAQQRLKVIETLSQHGIPVGIMCAPIIPGLTDHEIPKVLKAASDAGAKWAGYTIVRLNGEISKIFEDWLKKSYPDRANKIWHSIQDCHKGKVNNSDFGNRMRGTGHLAEIIRNNFKLHCKKYNLNQEMFEYDLSHYKKQQNTQLNLFDTTNP</sequence>
<dbReference type="Proteomes" id="UP000614460">
    <property type="component" value="Unassembled WGS sequence"/>
</dbReference>
<reference evidence="5" key="1">
    <citation type="journal article" date="2014" name="Int. J. Syst. Evol. Microbiol.">
        <title>Complete genome sequence of Corynebacterium casei LMG S-19264T (=DSM 44701T), isolated from a smear-ripened cheese.</title>
        <authorList>
            <consortium name="US DOE Joint Genome Institute (JGI-PGF)"/>
            <person name="Walter F."/>
            <person name="Albersmeier A."/>
            <person name="Kalinowski J."/>
            <person name="Ruckert C."/>
        </authorList>
    </citation>
    <scope>NUCLEOTIDE SEQUENCE</scope>
    <source>
        <strain evidence="5">CGMCC 1.15966</strain>
    </source>
</reference>
<dbReference type="NCBIfam" id="NF033668">
    <property type="entry name" value="rSAM_PA0069"/>
    <property type="match status" value="1"/>
</dbReference>
<dbReference type="GO" id="GO:0051536">
    <property type="term" value="F:iron-sulfur cluster binding"/>
    <property type="evidence" value="ECO:0007669"/>
    <property type="project" value="UniProtKB-KW"/>
</dbReference>
<comment type="caution">
    <text evidence="5">The sequence shown here is derived from an EMBL/GenBank/DDBJ whole genome shotgun (WGS) entry which is preliminary data.</text>
</comment>
<dbReference type="PANTHER" id="PTHR43432:SF3">
    <property type="entry name" value="SLR0285 PROTEIN"/>
    <property type="match status" value="1"/>
</dbReference>
<name>A0A8H9G1I7_9SPHI</name>
<dbReference type="Pfam" id="PF04055">
    <property type="entry name" value="Radical_SAM"/>
    <property type="match status" value="1"/>
</dbReference>
<dbReference type="InterPro" id="IPR006638">
    <property type="entry name" value="Elp3/MiaA/NifB-like_rSAM"/>
</dbReference>
<evidence type="ECO:0000259" key="4">
    <source>
        <dbReference type="SMART" id="SM00729"/>
    </source>
</evidence>
<keyword evidence="3" id="KW-0411">Iron-sulfur</keyword>
<dbReference type="EMBL" id="BMKM01000003">
    <property type="protein sequence ID" value="GGE20664.1"/>
    <property type="molecule type" value="Genomic_DNA"/>
</dbReference>
<dbReference type="SUPFAM" id="SSF102114">
    <property type="entry name" value="Radical SAM enzymes"/>
    <property type="match status" value="1"/>
</dbReference>